<dbReference type="Proteomes" id="UP001199106">
    <property type="component" value="Unassembled WGS sequence"/>
</dbReference>
<name>A0AAD4IBL3_9PLEO</name>
<organism evidence="1 2">
    <name type="scientific">Alternaria panax</name>
    <dbReference type="NCBI Taxonomy" id="48097"/>
    <lineage>
        <taxon>Eukaryota</taxon>
        <taxon>Fungi</taxon>
        <taxon>Dikarya</taxon>
        <taxon>Ascomycota</taxon>
        <taxon>Pezizomycotina</taxon>
        <taxon>Dothideomycetes</taxon>
        <taxon>Pleosporomycetidae</taxon>
        <taxon>Pleosporales</taxon>
        <taxon>Pleosporineae</taxon>
        <taxon>Pleosporaceae</taxon>
        <taxon>Alternaria</taxon>
        <taxon>Alternaria sect. Panax</taxon>
    </lineage>
</organism>
<gene>
    <name evidence="1" type="ORF">G6011_10422</name>
</gene>
<accession>A0AAD4IBL3</accession>
<dbReference type="EMBL" id="JAANER010000003">
    <property type="protein sequence ID" value="KAG9191688.1"/>
    <property type="molecule type" value="Genomic_DNA"/>
</dbReference>
<reference evidence="1" key="1">
    <citation type="submission" date="2021-07" db="EMBL/GenBank/DDBJ databases">
        <title>Genome Resource of American Ginseng Black Spot Pathogen Alternaria panax.</title>
        <authorList>
            <person name="Qiu C."/>
            <person name="Wang W."/>
            <person name="Liu Z."/>
        </authorList>
    </citation>
    <scope>NUCLEOTIDE SEQUENCE</scope>
    <source>
        <strain evidence="1">BNCC115425</strain>
    </source>
</reference>
<comment type="caution">
    <text evidence="1">The sequence shown here is derived from an EMBL/GenBank/DDBJ whole genome shotgun (WGS) entry which is preliminary data.</text>
</comment>
<keyword evidence="2" id="KW-1185">Reference proteome</keyword>
<protein>
    <submittedName>
        <fullName evidence="1">Uncharacterized protein</fullName>
    </submittedName>
</protein>
<sequence>MSAFYHRRHTGFKSLRTFYYDDKVLPGSRLPLAADAVLNVAEPQLSFRFVDPADPPTKLFGPGLSKSMFAAYSASLILGKKYWRYAMINGRQSGEHALARPEYASEWQAPCLSPRKTPVH</sequence>
<proteinExistence type="predicted"/>
<evidence type="ECO:0000313" key="2">
    <source>
        <dbReference type="Proteomes" id="UP001199106"/>
    </source>
</evidence>
<evidence type="ECO:0000313" key="1">
    <source>
        <dbReference type="EMBL" id="KAG9191688.1"/>
    </source>
</evidence>
<dbReference type="AlphaFoldDB" id="A0AAD4IBL3"/>